<dbReference type="InterPro" id="IPR000719">
    <property type="entry name" value="Prot_kinase_dom"/>
</dbReference>
<accession>A0AAV3NIF2</accession>
<protein>
    <recommendedName>
        <fullName evidence="3">Protein kinase domain-containing protein</fullName>
    </recommendedName>
</protein>
<comment type="caution">
    <text evidence="4">The sequence shown here is derived from an EMBL/GenBank/DDBJ whole genome shotgun (WGS) entry which is preliminary data.</text>
</comment>
<dbReference type="Gene3D" id="1.10.510.10">
    <property type="entry name" value="Transferase(Phosphotransferase) domain 1"/>
    <property type="match status" value="1"/>
</dbReference>
<evidence type="ECO:0000256" key="1">
    <source>
        <dbReference type="ARBA" id="ARBA00022741"/>
    </source>
</evidence>
<sequence>MFSSVDIQFLGAALVAHHCLDKSTSRVRCIIDSHLNLAAFVERFSSIEPRIDQQLHSETIREMVEASQPLELGSQIPSIRPAIRFVRANGRDYVLKGSVPGSVAFFTEVELLRNMRLGRVVQMMGCGEYEFGRFRNWIVLKYYPQGNLEEYFRGLPNLKDCLLILEQVAYGIYQFQTHNYPFNVHCDLKPYNIYLEENNAFIGDFGACLVDGDMRGSGGSMVYCESRNDIVVRQQDVCSVGLIILRAFALPGLFIDGDGLTLEQWRERIKDVLARSSVWEGYSLSLFREGITAECSDVFATELLSLVNNCIKLPYQARPDIYSVVKHLRDIRCRLNFCDALPEDF</sequence>
<dbReference type="GO" id="GO:0005524">
    <property type="term" value="F:ATP binding"/>
    <property type="evidence" value="ECO:0007669"/>
    <property type="project" value="UniProtKB-KW"/>
</dbReference>
<dbReference type="PANTHER" id="PTHR27001:SF594">
    <property type="entry name" value="OS04G0689400 PROTEIN"/>
    <property type="match status" value="1"/>
</dbReference>
<keyword evidence="5" id="KW-1185">Reference proteome</keyword>
<evidence type="ECO:0000313" key="4">
    <source>
        <dbReference type="EMBL" id="GAA0138677.1"/>
    </source>
</evidence>
<dbReference type="EMBL" id="BAABME010000030">
    <property type="protein sequence ID" value="GAA0138677.1"/>
    <property type="molecule type" value="Genomic_DNA"/>
</dbReference>
<dbReference type="SMART" id="SM00220">
    <property type="entry name" value="S_TKc"/>
    <property type="match status" value="1"/>
</dbReference>
<dbReference type="PROSITE" id="PS50011">
    <property type="entry name" value="PROTEIN_KINASE_DOM"/>
    <property type="match status" value="1"/>
</dbReference>
<keyword evidence="1" id="KW-0547">Nucleotide-binding</keyword>
<dbReference type="AlphaFoldDB" id="A0AAV3NIF2"/>
<dbReference type="GO" id="GO:0004672">
    <property type="term" value="F:protein kinase activity"/>
    <property type="evidence" value="ECO:0007669"/>
    <property type="project" value="InterPro"/>
</dbReference>
<dbReference type="Pfam" id="PF00069">
    <property type="entry name" value="Pkinase"/>
    <property type="match status" value="1"/>
</dbReference>
<evidence type="ECO:0000259" key="3">
    <source>
        <dbReference type="PROSITE" id="PS50011"/>
    </source>
</evidence>
<dbReference type="GO" id="GO:0005886">
    <property type="term" value="C:plasma membrane"/>
    <property type="evidence" value="ECO:0007669"/>
    <property type="project" value="TreeGrafter"/>
</dbReference>
<reference evidence="4 5" key="1">
    <citation type="submission" date="2024-01" db="EMBL/GenBank/DDBJ databases">
        <title>The complete chloroplast genome sequence of Lithospermum erythrorhizon: insights into the phylogenetic relationship among Boraginaceae species and the maternal lineages of purple gromwells.</title>
        <authorList>
            <person name="Okada T."/>
            <person name="Watanabe K."/>
        </authorList>
    </citation>
    <scope>NUCLEOTIDE SEQUENCE [LARGE SCALE GENOMIC DNA]</scope>
</reference>
<dbReference type="Proteomes" id="UP001454036">
    <property type="component" value="Unassembled WGS sequence"/>
</dbReference>
<organism evidence="4 5">
    <name type="scientific">Lithospermum erythrorhizon</name>
    <name type="common">Purple gromwell</name>
    <name type="synonym">Lithospermum officinale var. erythrorhizon</name>
    <dbReference type="NCBI Taxonomy" id="34254"/>
    <lineage>
        <taxon>Eukaryota</taxon>
        <taxon>Viridiplantae</taxon>
        <taxon>Streptophyta</taxon>
        <taxon>Embryophyta</taxon>
        <taxon>Tracheophyta</taxon>
        <taxon>Spermatophyta</taxon>
        <taxon>Magnoliopsida</taxon>
        <taxon>eudicotyledons</taxon>
        <taxon>Gunneridae</taxon>
        <taxon>Pentapetalae</taxon>
        <taxon>asterids</taxon>
        <taxon>lamiids</taxon>
        <taxon>Boraginales</taxon>
        <taxon>Boraginaceae</taxon>
        <taxon>Boraginoideae</taxon>
        <taxon>Lithospermeae</taxon>
        <taxon>Lithospermum</taxon>
    </lineage>
</organism>
<feature type="domain" description="Protein kinase" evidence="3">
    <location>
        <begin position="49"/>
        <end position="330"/>
    </location>
</feature>
<evidence type="ECO:0000313" key="5">
    <source>
        <dbReference type="Proteomes" id="UP001454036"/>
    </source>
</evidence>
<keyword evidence="2" id="KW-0067">ATP-binding</keyword>
<gene>
    <name evidence="4" type="ORF">LIER_00376</name>
</gene>
<name>A0AAV3NIF2_LITER</name>
<dbReference type="InterPro" id="IPR011009">
    <property type="entry name" value="Kinase-like_dom_sf"/>
</dbReference>
<dbReference type="SUPFAM" id="SSF56112">
    <property type="entry name" value="Protein kinase-like (PK-like)"/>
    <property type="match status" value="1"/>
</dbReference>
<dbReference type="PANTHER" id="PTHR27001">
    <property type="entry name" value="OS01G0253100 PROTEIN"/>
    <property type="match status" value="1"/>
</dbReference>
<proteinExistence type="predicted"/>
<evidence type="ECO:0000256" key="2">
    <source>
        <dbReference type="ARBA" id="ARBA00022840"/>
    </source>
</evidence>